<evidence type="ECO:0000313" key="14">
    <source>
        <dbReference type="EMBL" id="SDA78435.1"/>
    </source>
</evidence>
<dbReference type="PANTHER" id="PTHR30183:SF9">
    <property type="entry name" value="THIAMINE TRANSPORT SYSTEM PERMEASE PROTEIN THIP"/>
    <property type="match status" value="1"/>
</dbReference>
<dbReference type="GO" id="GO:0005886">
    <property type="term" value="C:plasma membrane"/>
    <property type="evidence" value="ECO:0007669"/>
    <property type="project" value="UniProtKB-SubCell"/>
</dbReference>
<feature type="transmembrane region" description="Helical" evidence="11">
    <location>
        <begin position="437"/>
        <end position="458"/>
    </location>
</feature>
<evidence type="ECO:0000256" key="3">
    <source>
        <dbReference type="ARBA" id="ARBA00016947"/>
    </source>
</evidence>
<evidence type="ECO:0000256" key="6">
    <source>
        <dbReference type="ARBA" id="ARBA00022519"/>
    </source>
</evidence>
<feature type="domain" description="ABC transmembrane type-1" evidence="13">
    <location>
        <begin position="87"/>
        <end position="293"/>
    </location>
</feature>
<gene>
    <name evidence="14" type="ORF">SAMN02927914_02992</name>
</gene>
<keyword evidence="9 11" id="KW-1133">Transmembrane helix</keyword>
<feature type="transmembrane region" description="Helical" evidence="11">
    <location>
        <begin position="499"/>
        <end position="521"/>
    </location>
</feature>
<dbReference type="AlphaFoldDB" id="A0A1G5Y8L9"/>
<accession>A0A1G5Y8L9</accession>
<feature type="transmembrane region" description="Helical" evidence="11">
    <location>
        <begin position="43"/>
        <end position="66"/>
    </location>
</feature>
<dbReference type="InterPro" id="IPR000515">
    <property type="entry name" value="MetI-like"/>
</dbReference>
<dbReference type="Gene3D" id="1.10.3720.10">
    <property type="entry name" value="MetI-like"/>
    <property type="match status" value="2"/>
</dbReference>
<dbReference type="Pfam" id="PF00528">
    <property type="entry name" value="BPD_transp_1"/>
    <property type="match status" value="2"/>
</dbReference>
<evidence type="ECO:0000256" key="12">
    <source>
        <dbReference type="SAM" id="MobiDB-lite"/>
    </source>
</evidence>
<feature type="transmembrane region" description="Helical" evidence="11">
    <location>
        <begin position="544"/>
        <end position="565"/>
    </location>
</feature>
<comment type="subunit">
    <text evidence="2">The complex is composed of two ATP-binding proteins (ThiQ), two transmembrane proteins (ThiP) and a solute-binding protein (ThiB).</text>
</comment>
<keyword evidence="10 11" id="KW-0472">Membrane</keyword>
<dbReference type="STRING" id="1165689.SAMN02927914_02992"/>
<feature type="domain" description="ABC transmembrane type-1" evidence="13">
    <location>
        <begin position="364"/>
        <end position="562"/>
    </location>
</feature>
<evidence type="ECO:0000313" key="15">
    <source>
        <dbReference type="Proteomes" id="UP000198588"/>
    </source>
</evidence>
<dbReference type="PANTHER" id="PTHR30183">
    <property type="entry name" value="MOLYBDENUM TRANSPORT SYSTEM PERMEASE PROTEIN MODB"/>
    <property type="match status" value="1"/>
</dbReference>
<dbReference type="PROSITE" id="PS50928">
    <property type="entry name" value="ABC_TM1"/>
    <property type="match status" value="2"/>
</dbReference>
<dbReference type="NCBIfam" id="TIGR01253">
    <property type="entry name" value="thiP"/>
    <property type="match status" value="1"/>
</dbReference>
<evidence type="ECO:0000256" key="4">
    <source>
        <dbReference type="ARBA" id="ARBA00022448"/>
    </source>
</evidence>
<comment type="similarity">
    <text evidence="11">Belongs to the binding-protein-dependent transport system permease family.</text>
</comment>
<dbReference type="CDD" id="cd06261">
    <property type="entry name" value="TM_PBP2"/>
    <property type="match status" value="1"/>
</dbReference>
<dbReference type="InterPro" id="IPR005947">
    <property type="entry name" value="ThiP_ABC_transpt"/>
</dbReference>
<organism evidence="14 15">
    <name type="scientific">Mesorhizobium qingshengii</name>
    <dbReference type="NCBI Taxonomy" id="1165689"/>
    <lineage>
        <taxon>Bacteria</taxon>
        <taxon>Pseudomonadati</taxon>
        <taxon>Pseudomonadota</taxon>
        <taxon>Alphaproteobacteria</taxon>
        <taxon>Hyphomicrobiales</taxon>
        <taxon>Phyllobacteriaceae</taxon>
        <taxon>Mesorhizobium</taxon>
    </lineage>
</organism>
<feature type="transmembrane region" description="Helical" evidence="11">
    <location>
        <begin position="231"/>
        <end position="255"/>
    </location>
</feature>
<evidence type="ECO:0000256" key="2">
    <source>
        <dbReference type="ARBA" id="ARBA00011650"/>
    </source>
</evidence>
<dbReference type="Proteomes" id="UP000198588">
    <property type="component" value="Unassembled WGS sequence"/>
</dbReference>
<feature type="compositionally biased region" description="Basic and acidic residues" evidence="12">
    <location>
        <begin position="19"/>
        <end position="37"/>
    </location>
</feature>
<evidence type="ECO:0000256" key="8">
    <source>
        <dbReference type="ARBA" id="ARBA00022737"/>
    </source>
</evidence>
<feature type="transmembrane region" description="Helical" evidence="11">
    <location>
        <begin position="275"/>
        <end position="302"/>
    </location>
</feature>
<dbReference type="SUPFAM" id="SSF161098">
    <property type="entry name" value="MetI-like"/>
    <property type="match status" value="2"/>
</dbReference>
<evidence type="ECO:0000256" key="9">
    <source>
        <dbReference type="ARBA" id="ARBA00022989"/>
    </source>
</evidence>
<evidence type="ECO:0000256" key="7">
    <source>
        <dbReference type="ARBA" id="ARBA00022692"/>
    </source>
</evidence>
<sequence>MGVATLSTASPPPRLADTASRHPRSDPPHKGEGGRRASSDFRITAGIVALAAIALLIGGAFAGLLFEGAHDFSGAWAAFDPYLLRVVRFTLWQAALSTLLSVGPALFVARALSRHPRFLGRAFILQLFAVPLALPAIVAALGILALYGRAGYFAGFLSTVGGQGWPGIYGLSGILVAHVFFNLPLAARLFLEALQTIPADQWRLASQLGMGARPAYRLIEWPTLRASLPGVAGLVFMLCITSFTIVLTLGGGPAATTLEVGIYQALRFDFDPARAVTLTLLQIALTFVVALALTRLGANAVGDTSLPVAPRRYLSVSGTETSLNVVLILLALAFVVGPMAATVMAGLGADLGRLAGEAAVRQATLTSVVLAFLSALLSVMLSLALTMARRALALARRASARTLLEHATDTGAGFVLVVPPIVIGAGWFLLLRHIGDVFAIAPVMVVTVNAVMAMPFALRAVRPAYDAASERHERLCEQLGIAGWNRLILVDWPSLRRPLATAFAFAMALSLGDLGVIALFGSDSVQTLPYLLLARMGSYRTEDAAGLALLLGLVCLALIMAAHWLGREKYRDA</sequence>
<evidence type="ECO:0000256" key="1">
    <source>
        <dbReference type="ARBA" id="ARBA00004429"/>
    </source>
</evidence>
<evidence type="ECO:0000259" key="13">
    <source>
        <dbReference type="PROSITE" id="PS50928"/>
    </source>
</evidence>
<feature type="transmembrane region" description="Helical" evidence="11">
    <location>
        <begin position="409"/>
        <end position="431"/>
    </location>
</feature>
<evidence type="ECO:0000256" key="5">
    <source>
        <dbReference type="ARBA" id="ARBA00022475"/>
    </source>
</evidence>
<protein>
    <recommendedName>
        <fullName evidence="3">Thiamine transport system permease protein ThiP</fullName>
    </recommendedName>
</protein>
<keyword evidence="4 11" id="KW-0813">Transport</keyword>
<feature type="transmembrane region" description="Helical" evidence="11">
    <location>
        <begin position="168"/>
        <end position="191"/>
    </location>
</feature>
<feature type="transmembrane region" description="Helical" evidence="11">
    <location>
        <begin position="91"/>
        <end position="112"/>
    </location>
</feature>
<evidence type="ECO:0000256" key="10">
    <source>
        <dbReference type="ARBA" id="ARBA00023136"/>
    </source>
</evidence>
<keyword evidence="5" id="KW-1003">Cell membrane</keyword>
<dbReference type="InterPro" id="IPR035906">
    <property type="entry name" value="MetI-like_sf"/>
</dbReference>
<feature type="transmembrane region" description="Helical" evidence="11">
    <location>
        <begin position="124"/>
        <end position="148"/>
    </location>
</feature>
<dbReference type="GO" id="GO:0022857">
    <property type="term" value="F:transmembrane transporter activity"/>
    <property type="evidence" value="ECO:0007669"/>
    <property type="project" value="InterPro"/>
</dbReference>
<evidence type="ECO:0000256" key="11">
    <source>
        <dbReference type="RuleBase" id="RU363032"/>
    </source>
</evidence>
<keyword evidence="7 11" id="KW-0812">Transmembrane</keyword>
<feature type="transmembrane region" description="Helical" evidence="11">
    <location>
        <begin position="367"/>
        <end position="388"/>
    </location>
</feature>
<proteinExistence type="inferred from homology"/>
<feature type="transmembrane region" description="Helical" evidence="11">
    <location>
        <begin position="323"/>
        <end position="347"/>
    </location>
</feature>
<name>A0A1G5Y8L9_9HYPH</name>
<keyword evidence="8" id="KW-0677">Repeat</keyword>
<reference evidence="14 15" key="1">
    <citation type="submission" date="2016-10" db="EMBL/GenBank/DDBJ databases">
        <authorList>
            <person name="de Groot N.N."/>
        </authorList>
    </citation>
    <scope>NUCLEOTIDE SEQUENCE [LARGE SCALE GENOMIC DNA]</scope>
    <source>
        <strain evidence="14 15">CGMCC 1.12097</strain>
    </source>
</reference>
<keyword evidence="6" id="KW-0997">Cell inner membrane</keyword>
<dbReference type="EMBL" id="FMXM01000008">
    <property type="protein sequence ID" value="SDA78435.1"/>
    <property type="molecule type" value="Genomic_DNA"/>
</dbReference>
<comment type="subcellular location">
    <subcellularLocation>
        <location evidence="1">Cell inner membrane</location>
        <topology evidence="1">Multi-pass membrane protein</topology>
    </subcellularLocation>
    <subcellularLocation>
        <location evidence="11">Cell membrane</location>
        <topology evidence="11">Multi-pass membrane protein</topology>
    </subcellularLocation>
</comment>
<dbReference type="GO" id="GO:0015888">
    <property type="term" value="P:thiamine transport"/>
    <property type="evidence" value="ECO:0007669"/>
    <property type="project" value="InterPro"/>
</dbReference>
<feature type="region of interest" description="Disordered" evidence="12">
    <location>
        <begin position="1"/>
        <end position="37"/>
    </location>
</feature>